<dbReference type="Proteomes" id="UP000663887">
    <property type="component" value="Unassembled WGS sequence"/>
</dbReference>
<comment type="caution">
    <text evidence="7">The sequence shown here is derived from an EMBL/GenBank/DDBJ whole genome shotgun (WGS) entry which is preliminary data.</text>
</comment>
<dbReference type="SUPFAM" id="SSF47391">
    <property type="entry name" value="Dimerization-anchoring domain of cAMP-dependent PK regulatory subunit"/>
    <property type="match status" value="1"/>
</dbReference>
<keyword evidence="10" id="KW-1185">Reference proteome</keyword>
<evidence type="ECO:0000313" key="2">
    <source>
        <dbReference type="EMBL" id="CAF1440840.1"/>
    </source>
</evidence>
<name>A0A819FRH8_9BILA</name>
<evidence type="ECO:0000313" key="10">
    <source>
        <dbReference type="Proteomes" id="UP000663866"/>
    </source>
</evidence>
<evidence type="ECO:0000313" key="1">
    <source>
        <dbReference type="EMBL" id="CAF1406506.1"/>
    </source>
</evidence>
<gene>
    <name evidence="2" type="ORF">CJN711_LOCUS24079</name>
    <name evidence="1" type="ORF">KQP761_LOCUS9954</name>
    <name evidence="3" type="ORF">MBJ925_LOCUS17332</name>
    <name evidence="6" type="ORF">OVN521_LOCUS5809</name>
    <name evidence="8" type="ORF">SMN809_LOCUS58523</name>
    <name evidence="7" type="ORF">UXM345_LOCUS9074</name>
    <name evidence="4" type="ORF">WKI299_LOCUS30791</name>
    <name evidence="5" type="ORF">XDN619_LOCUS33025</name>
</gene>
<dbReference type="EMBL" id="CAJOBF010000815">
    <property type="protein sequence ID" value="CAF3873660.1"/>
    <property type="molecule type" value="Genomic_DNA"/>
</dbReference>
<dbReference type="Proteomes" id="UP000663856">
    <property type="component" value="Unassembled WGS sequence"/>
</dbReference>
<dbReference type="EMBL" id="CAJNRE010008654">
    <property type="protein sequence ID" value="CAF2074594.1"/>
    <property type="molecule type" value="Genomic_DNA"/>
</dbReference>
<organism evidence="7 9">
    <name type="scientific">Rotaria magnacalcarata</name>
    <dbReference type="NCBI Taxonomy" id="392030"/>
    <lineage>
        <taxon>Eukaryota</taxon>
        <taxon>Metazoa</taxon>
        <taxon>Spiralia</taxon>
        <taxon>Gnathifera</taxon>
        <taxon>Rotifera</taxon>
        <taxon>Eurotatoria</taxon>
        <taxon>Bdelloidea</taxon>
        <taxon>Philodinida</taxon>
        <taxon>Philodinidae</taxon>
        <taxon>Rotaria</taxon>
    </lineage>
</organism>
<dbReference type="EMBL" id="CAJOBI010219869">
    <property type="protein sequence ID" value="CAF5038660.1"/>
    <property type="molecule type" value="Genomic_DNA"/>
</dbReference>
<evidence type="ECO:0000313" key="5">
    <source>
        <dbReference type="EMBL" id="CAF2205719.1"/>
    </source>
</evidence>
<proteinExistence type="predicted"/>
<evidence type="ECO:0000313" key="6">
    <source>
        <dbReference type="EMBL" id="CAF3833650.1"/>
    </source>
</evidence>
<evidence type="ECO:0000313" key="7">
    <source>
        <dbReference type="EMBL" id="CAF3873660.1"/>
    </source>
</evidence>
<reference evidence="7" key="1">
    <citation type="submission" date="2021-02" db="EMBL/GenBank/DDBJ databases">
        <authorList>
            <person name="Nowell W R."/>
        </authorList>
    </citation>
    <scope>NUCLEOTIDE SEQUENCE</scope>
</reference>
<dbReference type="EMBL" id="CAJNOV010011162">
    <property type="protein sequence ID" value="CAF1440840.1"/>
    <property type="molecule type" value="Genomic_DNA"/>
</dbReference>
<dbReference type="Proteomes" id="UP000663855">
    <property type="component" value="Unassembled WGS sequence"/>
</dbReference>
<protein>
    <submittedName>
        <fullName evidence="7">Uncharacterized protein</fullName>
    </submittedName>
</protein>
<dbReference type="Proteomes" id="UP000663834">
    <property type="component" value="Unassembled WGS sequence"/>
</dbReference>
<evidence type="ECO:0000313" key="3">
    <source>
        <dbReference type="EMBL" id="CAF2074594.1"/>
    </source>
</evidence>
<dbReference type="Proteomes" id="UP000676336">
    <property type="component" value="Unassembled WGS sequence"/>
</dbReference>
<dbReference type="EMBL" id="CAJNRF010013980">
    <property type="protein sequence ID" value="CAF2153487.1"/>
    <property type="molecule type" value="Genomic_DNA"/>
</dbReference>
<evidence type="ECO:0000313" key="4">
    <source>
        <dbReference type="EMBL" id="CAF2153487.1"/>
    </source>
</evidence>
<evidence type="ECO:0000313" key="8">
    <source>
        <dbReference type="EMBL" id="CAF5038660.1"/>
    </source>
</evidence>
<dbReference type="AlphaFoldDB" id="A0A819FRH8"/>
<accession>A0A819FRH8</accession>
<dbReference type="Proteomes" id="UP000663842">
    <property type="component" value="Unassembled WGS sequence"/>
</dbReference>
<sequence length="126" mass="14272">MSDEKKAEWSSVKSLDDDHLIESKKGKMDINDLHPEERKRLRMLGLITTNADGEDQEATDAQLDAILQKTIQNEDPNVLADKYMMKHGLYDSLKAMTTKIVLNRPADPIGFMANDLEQQIKDQANS</sequence>
<dbReference type="Proteomes" id="UP000663866">
    <property type="component" value="Unassembled WGS sequence"/>
</dbReference>
<dbReference type="EMBL" id="CAJNOW010004146">
    <property type="protein sequence ID" value="CAF1406506.1"/>
    <property type="molecule type" value="Genomic_DNA"/>
</dbReference>
<evidence type="ECO:0000313" key="9">
    <source>
        <dbReference type="Proteomes" id="UP000663842"/>
    </source>
</evidence>
<dbReference type="OrthoDB" id="522106at2759"/>
<dbReference type="EMBL" id="CAJNRG010016651">
    <property type="protein sequence ID" value="CAF2205719.1"/>
    <property type="molecule type" value="Genomic_DNA"/>
</dbReference>
<dbReference type="EMBL" id="CAJOBG010000591">
    <property type="protein sequence ID" value="CAF3833650.1"/>
    <property type="molecule type" value="Genomic_DNA"/>
</dbReference>
<dbReference type="Proteomes" id="UP000663824">
    <property type="component" value="Unassembled WGS sequence"/>
</dbReference>